<protein>
    <recommendedName>
        <fullName evidence="1">Methyltransferase domain-containing protein</fullName>
    </recommendedName>
</protein>
<accession>A0A0B5QWI0</accession>
<sequence>MWWKLLKRFGKIEGNYSNMEYMDVKLSKEDKESLISRYEGSFKINGFSPRAVLWTEEKQKIRFDALISEFNLENKSILELGCGFGDINKILQKRYKKYEYYGIDLVEDFICTAKSIYNNDSIMFECGDFLNREFKRKYDYIIESGIFNIKLKEMNNYNFIEASIRKAFELCNEALAFNFITERVNYKDDDFYYINPERILEIAYKYSKKVILKSDYLPFDYTVIIYKDDSYTESGIYNTDKCLRGN</sequence>
<reference evidence="3" key="1">
    <citation type="submission" date="2014-12" db="EMBL/GenBank/DDBJ databases">
        <title>Genome sequence of Clostridium beijerinckii strain 59B.</title>
        <authorList>
            <person name="Little G.T."/>
            <person name="Minton N.P."/>
        </authorList>
    </citation>
    <scope>NUCLEOTIDE SEQUENCE [LARGE SCALE GENOMIC DNA]</scope>
    <source>
        <strain evidence="3">59B</strain>
    </source>
</reference>
<dbReference type="AlphaFoldDB" id="A0A0B5QWI0"/>
<dbReference type="SUPFAM" id="SSF53335">
    <property type="entry name" value="S-adenosyl-L-methionine-dependent methyltransferases"/>
    <property type="match status" value="1"/>
</dbReference>
<evidence type="ECO:0000313" key="2">
    <source>
        <dbReference type="EMBL" id="AJH01334.1"/>
    </source>
</evidence>
<dbReference type="CDD" id="cd02440">
    <property type="entry name" value="AdoMet_MTases"/>
    <property type="match status" value="1"/>
</dbReference>
<gene>
    <name evidence="2" type="ORF">LF65_04805</name>
</gene>
<dbReference type="Gene3D" id="3.40.50.150">
    <property type="entry name" value="Vaccinia Virus protein VP39"/>
    <property type="match status" value="1"/>
</dbReference>
<dbReference type="KEGG" id="cbei:LF65_04805"/>
<name>A0A0B5QWI0_CLOBE</name>
<dbReference type="InterPro" id="IPR029063">
    <property type="entry name" value="SAM-dependent_MTases_sf"/>
</dbReference>
<dbReference type="Pfam" id="PF13649">
    <property type="entry name" value="Methyltransf_25"/>
    <property type="match status" value="1"/>
</dbReference>
<evidence type="ECO:0000259" key="1">
    <source>
        <dbReference type="Pfam" id="PF13649"/>
    </source>
</evidence>
<dbReference type="EMBL" id="CP010086">
    <property type="protein sequence ID" value="AJH01334.1"/>
    <property type="molecule type" value="Genomic_DNA"/>
</dbReference>
<dbReference type="Proteomes" id="UP000031866">
    <property type="component" value="Chromosome"/>
</dbReference>
<feature type="domain" description="Methyltransferase" evidence="1">
    <location>
        <begin position="77"/>
        <end position="148"/>
    </location>
</feature>
<evidence type="ECO:0000313" key="3">
    <source>
        <dbReference type="Proteomes" id="UP000031866"/>
    </source>
</evidence>
<organism evidence="2 3">
    <name type="scientific">Clostridium beijerinckii</name>
    <name type="common">Clostridium MP</name>
    <dbReference type="NCBI Taxonomy" id="1520"/>
    <lineage>
        <taxon>Bacteria</taxon>
        <taxon>Bacillati</taxon>
        <taxon>Bacillota</taxon>
        <taxon>Clostridia</taxon>
        <taxon>Eubacteriales</taxon>
        <taxon>Clostridiaceae</taxon>
        <taxon>Clostridium</taxon>
    </lineage>
</organism>
<dbReference type="InterPro" id="IPR041698">
    <property type="entry name" value="Methyltransf_25"/>
</dbReference>
<dbReference type="STRING" id="1520.LF65_04805"/>
<proteinExistence type="predicted"/>